<dbReference type="InterPro" id="IPR028082">
    <property type="entry name" value="Peripla_BP_I"/>
</dbReference>
<dbReference type="InterPro" id="IPR046335">
    <property type="entry name" value="LacI/GalR-like_sensor"/>
</dbReference>
<keyword evidence="2" id="KW-0805">Transcription regulation</keyword>
<gene>
    <name evidence="7" type="primary">scrR</name>
    <name evidence="7" type="ORF">GCM10007377_11720</name>
</gene>
<dbReference type="EMBL" id="BMDH01000002">
    <property type="protein sequence ID" value="GGI14595.1"/>
    <property type="molecule type" value="Genomic_DNA"/>
</dbReference>
<evidence type="ECO:0000313" key="7">
    <source>
        <dbReference type="EMBL" id="GGI14595.1"/>
    </source>
</evidence>
<dbReference type="SMART" id="SM00354">
    <property type="entry name" value="HTH_LACI"/>
    <property type="match status" value="1"/>
</dbReference>
<comment type="caution">
    <text evidence="7">The sequence shown here is derived from an EMBL/GenBank/DDBJ whole genome shotgun (WGS) entry which is preliminary data.</text>
</comment>
<dbReference type="CDD" id="cd06267">
    <property type="entry name" value="PBP1_LacI_sugar_binding-like"/>
    <property type="match status" value="1"/>
</dbReference>
<keyword evidence="8" id="KW-1185">Reference proteome</keyword>
<evidence type="ECO:0000256" key="5">
    <source>
        <dbReference type="SAM" id="MobiDB-lite"/>
    </source>
</evidence>
<evidence type="ECO:0000256" key="2">
    <source>
        <dbReference type="ARBA" id="ARBA00023015"/>
    </source>
</evidence>
<dbReference type="GO" id="GO:0003700">
    <property type="term" value="F:DNA-binding transcription factor activity"/>
    <property type="evidence" value="ECO:0007669"/>
    <property type="project" value="TreeGrafter"/>
</dbReference>
<feature type="compositionally biased region" description="Polar residues" evidence="5">
    <location>
        <begin position="198"/>
        <end position="212"/>
    </location>
</feature>
<dbReference type="CDD" id="cd01392">
    <property type="entry name" value="HTH_LacI"/>
    <property type="match status" value="1"/>
</dbReference>
<dbReference type="Gene3D" id="3.40.50.2300">
    <property type="match status" value="4"/>
</dbReference>
<evidence type="ECO:0000256" key="4">
    <source>
        <dbReference type="ARBA" id="ARBA00023163"/>
    </source>
</evidence>
<dbReference type="PROSITE" id="PS00356">
    <property type="entry name" value="HTH_LACI_1"/>
    <property type="match status" value="1"/>
</dbReference>
<protein>
    <submittedName>
        <fullName evidence="7">LacI family transcriptional regulator</fullName>
    </submittedName>
</protein>
<dbReference type="SUPFAM" id="SSF47413">
    <property type="entry name" value="lambda repressor-like DNA-binding domains"/>
    <property type="match status" value="1"/>
</dbReference>
<evidence type="ECO:0000256" key="3">
    <source>
        <dbReference type="ARBA" id="ARBA00023125"/>
    </source>
</evidence>
<dbReference type="PROSITE" id="PS50932">
    <property type="entry name" value="HTH_LACI_2"/>
    <property type="match status" value="1"/>
</dbReference>
<reference evidence="7" key="1">
    <citation type="journal article" date="2014" name="Int. J. Syst. Evol. Microbiol.">
        <title>Complete genome sequence of Corynebacterium casei LMG S-19264T (=DSM 44701T), isolated from a smear-ripened cheese.</title>
        <authorList>
            <consortium name="US DOE Joint Genome Institute (JGI-PGF)"/>
            <person name="Walter F."/>
            <person name="Albersmeier A."/>
            <person name="Kalinowski J."/>
            <person name="Ruckert C."/>
        </authorList>
    </citation>
    <scope>NUCLEOTIDE SEQUENCE</scope>
    <source>
        <strain evidence="7">CCM 8606</strain>
    </source>
</reference>
<dbReference type="InterPro" id="IPR000843">
    <property type="entry name" value="HTH_LacI"/>
</dbReference>
<dbReference type="AlphaFoldDB" id="A0A8J3AKR1"/>
<dbReference type="PANTHER" id="PTHR30146">
    <property type="entry name" value="LACI-RELATED TRANSCRIPTIONAL REPRESSOR"/>
    <property type="match status" value="1"/>
</dbReference>
<evidence type="ECO:0000256" key="1">
    <source>
        <dbReference type="ARBA" id="ARBA00022491"/>
    </source>
</evidence>
<keyword evidence="4" id="KW-0804">Transcription</keyword>
<dbReference type="Pfam" id="PF00356">
    <property type="entry name" value="LacI"/>
    <property type="match status" value="1"/>
</dbReference>
<keyword evidence="1" id="KW-0678">Repressor</keyword>
<sequence length="372" mass="40971">MVTLDDIAKEVGVSKVTVSNALRGKANVSKEMTARITQVARSMHYRIGARSVAARNLKTQNEQTQGPVSIIAPSNSDIWTAEFVQHCVNACTQAQRQVFVQYVDAQAEFELEQLANQVADGMIIAHPTLPDATLQQLVLHRPTVCIDRLAGGRDADAVLTDSDRGMQNGIEYLVSSGKRKILIIDQPDLQEHQNQQNFPDLQKPQEPQTQSTEQHRQVNEQEQAQSMRFSALLHERKLSALHTLEELGIPTDASSVITVEQTRDAVAHAVSELGNAIMQYDALACLNDDTALGALQALHRAQLRIPQDVAVLGFGGTQLGEYCYPELTSVNTHIEKVAQTAVRLLINRLTDEDNWMPTTITVPSSINLKQSA</sequence>
<feature type="domain" description="HTH lacI-type" evidence="6">
    <location>
        <begin position="2"/>
        <end position="59"/>
    </location>
</feature>
<reference evidence="7" key="2">
    <citation type="submission" date="2020-09" db="EMBL/GenBank/DDBJ databases">
        <authorList>
            <person name="Sun Q."/>
            <person name="Sedlacek I."/>
        </authorList>
    </citation>
    <scope>NUCLEOTIDE SEQUENCE</scope>
    <source>
        <strain evidence="7">CCM 8606</strain>
    </source>
</reference>
<dbReference type="Pfam" id="PF13377">
    <property type="entry name" value="Peripla_BP_3"/>
    <property type="match status" value="1"/>
</dbReference>
<dbReference type="Proteomes" id="UP000619536">
    <property type="component" value="Unassembled WGS sequence"/>
</dbReference>
<dbReference type="RefSeq" id="WP_188355302.1">
    <property type="nucleotide sequence ID" value="NZ_BMDH01000002.1"/>
</dbReference>
<evidence type="ECO:0000313" key="8">
    <source>
        <dbReference type="Proteomes" id="UP000619536"/>
    </source>
</evidence>
<dbReference type="PANTHER" id="PTHR30146:SF148">
    <property type="entry name" value="HTH-TYPE TRANSCRIPTIONAL REPRESSOR PURR-RELATED"/>
    <property type="match status" value="1"/>
</dbReference>
<dbReference type="SUPFAM" id="SSF53822">
    <property type="entry name" value="Periplasmic binding protein-like I"/>
    <property type="match status" value="1"/>
</dbReference>
<evidence type="ECO:0000259" key="6">
    <source>
        <dbReference type="PROSITE" id="PS50932"/>
    </source>
</evidence>
<name>A0A8J3AKR1_9BIFI</name>
<accession>A0A8J3AKR1</accession>
<feature type="region of interest" description="Disordered" evidence="5">
    <location>
        <begin position="198"/>
        <end position="225"/>
    </location>
</feature>
<keyword evidence="3" id="KW-0238">DNA-binding</keyword>
<organism evidence="7 8">
    <name type="scientific">Galliscardovia ingluviei</name>
    <dbReference type="NCBI Taxonomy" id="1769422"/>
    <lineage>
        <taxon>Bacteria</taxon>
        <taxon>Bacillati</taxon>
        <taxon>Actinomycetota</taxon>
        <taxon>Actinomycetes</taxon>
        <taxon>Bifidobacteriales</taxon>
        <taxon>Bifidobacteriaceae</taxon>
        <taxon>Galliscardovia</taxon>
    </lineage>
</organism>
<dbReference type="Gene3D" id="1.10.260.40">
    <property type="entry name" value="lambda repressor-like DNA-binding domains"/>
    <property type="match status" value="1"/>
</dbReference>
<dbReference type="GO" id="GO:0000976">
    <property type="term" value="F:transcription cis-regulatory region binding"/>
    <property type="evidence" value="ECO:0007669"/>
    <property type="project" value="TreeGrafter"/>
</dbReference>
<dbReference type="InterPro" id="IPR010982">
    <property type="entry name" value="Lambda_DNA-bd_dom_sf"/>
</dbReference>
<proteinExistence type="predicted"/>